<dbReference type="GO" id="GO:0044539">
    <property type="term" value="P:long-chain fatty acid import into cell"/>
    <property type="evidence" value="ECO:0000318"/>
    <property type="project" value="GO_Central"/>
</dbReference>
<dbReference type="GO" id="GO:0005886">
    <property type="term" value="C:plasma membrane"/>
    <property type="evidence" value="ECO:0000318"/>
    <property type="project" value="GO_Central"/>
</dbReference>
<dbReference type="GO" id="GO:0005789">
    <property type="term" value="C:endoplasmic reticulum membrane"/>
    <property type="evidence" value="ECO:0000318"/>
    <property type="project" value="GO_Central"/>
</dbReference>
<feature type="domain" description="AMP-dependent synthetase/ligase" evidence="18">
    <location>
        <begin position="65"/>
        <end position="417"/>
    </location>
</feature>
<dbReference type="InterPro" id="IPR025110">
    <property type="entry name" value="AMP-bd_C"/>
</dbReference>
<keyword evidence="10" id="KW-0443">Lipid metabolism</keyword>
<dbReference type="GO" id="GO:0001676">
    <property type="term" value="P:long-chain fatty acid metabolic process"/>
    <property type="evidence" value="ECO:0000318"/>
    <property type="project" value="GO_Central"/>
</dbReference>
<dbReference type="FunFam" id="3.30.300.30:FF:000002">
    <property type="entry name" value="Long-chain fatty acid transport protein 1"/>
    <property type="match status" value="1"/>
</dbReference>
<proteinExistence type="inferred from homology"/>
<dbReference type="PANTHER" id="PTHR43107:SF22">
    <property type="entry name" value="VERY LONG-CHAIN ACYL-COA SYNTHETASE"/>
    <property type="match status" value="1"/>
</dbReference>
<evidence type="ECO:0000256" key="5">
    <source>
        <dbReference type="ARBA" id="ARBA00022598"/>
    </source>
</evidence>
<dbReference type="InterPro" id="IPR042099">
    <property type="entry name" value="ANL_N_sf"/>
</dbReference>
<evidence type="ECO:0000256" key="15">
    <source>
        <dbReference type="ARBA" id="ARBA00041297"/>
    </source>
</evidence>
<dbReference type="GeneID" id="118420267"/>
<dbReference type="InterPro" id="IPR045851">
    <property type="entry name" value="AMP-bd_C_sf"/>
</dbReference>
<dbReference type="KEGG" id="bfo:118420267"/>
<dbReference type="SUPFAM" id="SSF56801">
    <property type="entry name" value="Acetyl-CoA synthetase-like"/>
    <property type="match status" value="1"/>
</dbReference>
<dbReference type="Pfam" id="PF00501">
    <property type="entry name" value="AMP-binding"/>
    <property type="match status" value="1"/>
</dbReference>
<comment type="similarity">
    <text evidence="2">Belongs to the ATP-dependent AMP-binding enzyme family.</text>
</comment>
<keyword evidence="3" id="KW-0813">Transport</keyword>
<name>A0A9J7LJF9_BRAFL</name>
<dbReference type="PANTHER" id="PTHR43107">
    <property type="entry name" value="LONG-CHAIN FATTY ACID TRANSPORT PROTEIN"/>
    <property type="match status" value="1"/>
</dbReference>
<dbReference type="Proteomes" id="UP000001554">
    <property type="component" value="Chromosome 1"/>
</dbReference>
<dbReference type="InterPro" id="IPR020845">
    <property type="entry name" value="AMP-binding_CS"/>
</dbReference>
<comment type="catalytic activity">
    <reaction evidence="16">
        <text>tetracosanoate + ATP + CoA = tetracosanoyl-CoA + AMP + diphosphate</text>
        <dbReference type="Rhea" id="RHEA:33639"/>
        <dbReference type="ChEBI" id="CHEBI:30616"/>
        <dbReference type="ChEBI" id="CHEBI:31014"/>
        <dbReference type="ChEBI" id="CHEBI:33019"/>
        <dbReference type="ChEBI" id="CHEBI:57287"/>
        <dbReference type="ChEBI" id="CHEBI:65052"/>
        <dbReference type="ChEBI" id="CHEBI:456215"/>
    </reaction>
    <physiologicalReaction direction="left-to-right" evidence="16">
        <dbReference type="Rhea" id="RHEA:33640"/>
    </physiologicalReaction>
</comment>
<dbReference type="Gene3D" id="3.40.50.12780">
    <property type="entry name" value="N-terminal domain of ligase-like"/>
    <property type="match status" value="1"/>
</dbReference>
<keyword evidence="9 17" id="KW-1133">Transmembrane helix</keyword>
<evidence type="ECO:0000259" key="19">
    <source>
        <dbReference type="Pfam" id="PF13193"/>
    </source>
</evidence>
<dbReference type="GO" id="GO:0000166">
    <property type="term" value="F:nucleotide binding"/>
    <property type="evidence" value="ECO:0007669"/>
    <property type="project" value="UniProtKB-KW"/>
</dbReference>
<dbReference type="NCBIfam" id="NF006134">
    <property type="entry name" value="PRK08279.1"/>
    <property type="match status" value="1"/>
</dbReference>
<organism evidence="20 21">
    <name type="scientific">Branchiostoma floridae</name>
    <name type="common">Florida lancelet</name>
    <name type="synonym">Amphioxus</name>
    <dbReference type="NCBI Taxonomy" id="7739"/>
    <lineage>
        <taxon>Eukaryota</taxon>
        <taxon>Metazoa</taxon>
        <taxon>Chordata</taxon>
        <taxon>Cephalochordata</taxon>
        <taxon>Leptocardii</taxon>
        <taxon>Amphioxiformes</taxon>
        <taxon>Branchiostomatidae</taxon>
        <taxon>Branchiostoma</taxon>
    </lineage>
</organism>
<dbReference type="Pfam" id="PF13193">
    <property type="entry name" value="AMP-binding_C"/>
    <property type="match status" value="1"/>
</dbReference>
<gene>
    <name evidence="21" type="primary">LOC118420267</name>
</gene>
<reference evidence="20" key="1">
    <citation type="journal article" date="2020" name="Nat. Ecol. Evol.">
        <title>Deeply conserved synteny resolves early events in vertebrate evolution.</title>
        <authorList>
            <person name="Simakov O."/>
            <person name="Marletaz F."/>
            <person name="Yue J.X."/>
            <person name="O'Connell B."/>
            <person name="Jenkins J."/>
            <person name="Brandt A."/>
            <person name="Calef R."/>
            <person name="Tung C.H."/>
            <person name="Huang T.K."/>
            <person name="Schmutz J."/>
            <person name="Satoh N."/>
            <person name="Yu J.K."/>
            <person name="Putnam N.H."/>
            <person name="Green R.E."/>
            <person name="Rokhsar D.S."/>
        </authorList>
    </citation>
    <scope>NUCLEOTIDE SEQUENCE [LARGE SCALE GENOMIC DNA]</scope>
    <source>
        <strain evidence="20">S238N-H82</strain>
    </source>
</reference>
<evidence type="ECO:0000256" key="14">
    <source>
        <dbReference type="ARBA" id="ARBA00036527"/>
    </source>
</evidence>
<dbReference type="Gene3D" id="3.30.300.30">
    <property type="match status" value="1"/>
</dbReference>
<keyword evidence="11 17" id="KW-0472">Membrane</keyword>
<dbReference type="GO" id="GO:0004467">
    <property type="term" value="F:long-chain fatty acid-CoA ligase activity"/>
    <property type="evidence" value="ECO:0000318"/>
    <property type="project" value="GO_Central"/>
</dbReference>
<keyword evidence="8" id="KW-0276">Fatty acid metabolism</keyword>
<comment type="subcellular location">
    <subcellularLocation>
        <location evidence="1">Cell membrane</location>
        <topology evidence="1">Multi-pass membrane protein</topology>
    </subcellularLocation>
</comment>
<evidence type="ECO:0000259" key="18">
    <source>
        <dbReference type="Pfam" id="PF00501"/>
    </source>
</evidence>
<evidence type="ECO:0000256" key="2">
    <source>
        <dbReference type="ARBA" id="ARBA00006432"/>
    </source>
</evidence>
<keyword evidence="7" id="KW-0547">Nucleotide-binding</keyword>
<evidence type="ECO:0000256" key="17">
    <source>
        <dbReference type="SAM" id="Phobius"/>
    </source>
</evidence>
<evidence type="ECO:0000256" key="16">
    <source>
        <dbReference type="ARBA" id="ARBA00048666"/>
    </source>
</evidence>
<dbReference type="InterPro" id="IPR000873">
    <property type="entry name" value="AMP-dep_synth/lig_dom"/>
</dbReference>
<keyword evidence="5" id="KW-0436">Ligase</keyword>
<dbReference type="EC" id="6.2.1.3" evidence="13"/>
<dbReference type="FunFam" id="3.40.50.12780:FF:000005">
    <property type="entry name" value="Solute carrier family 27 member 6"/>
    <property type="match status" value="1"/>
</dbReference>
<evidence type="ECO:0000256" key="3">
    <source>
        <dbReference type="ARBA" id="ARBA00022448"/>
    </source>
</evidence>
<evidence type="ECO:0000256" key="6">
    <source>
        <dbReference type="ARBA" id="ARBA00022692"/>
    </source>
</evidence>
<evidence type="ECO:0000256" key="8">
    <source>
        <dbReference type="ARBA" id="ARBA00022832"/>
    </source>
</evidence>
<evidence type="ECO:0000256" key="4">
    <source>
        <dbReference type="ARBA" id="ARBA00022475"/>
    </source>
</evidence>
<reference evidence="21" key="2">
    <citation type="submission" date="2025-08" db="UniProtKB">
        <authorList>
            <consortium name="RefSeq"/>
        </authorList>
    </citation>
    <scope>IDENTIFICATION</scope>
    <source>
        <strain evidence="21">S238N-H82</strain>
        <tissue evidence="21">Testes</tissue>
    </source>
</reference>
<protein>
    <recommendedName>
        <fullName evidence="13">long-chain-fatty-acid--CoA ligase</fullName>
        <ecNumber evidence="13">6.2.1.3</ecNumber>
    </recommendedName>
    <alternativeName>
        <fullName evidence="15">Long-chain-fatty-acid--CoA ligase</fullName>
    </alternativeName>
</protein>
<dbReference type="OMA" id="DSEECYM"/>
<dbReference type="OrthoDB" id="288590at2759"/>
<comment type="catalytic activity">
    <reaction evidence="12">
        <text>a long-chain fatty acid + ATP + CoA = a long-chain fatty acyl-CoA + AMP + diphosphate</text>
        <dbReference type="Rhea" id="RHEA:15421"/>
        <dbReference type="ChEBI" id="CHEBI:30616"/>
        <dbReference type="ChEBI" id="CHEBI:33019"/>
        <dbReference type="ChEBI" id="CHEBI:57287"/>
        <dbReference type="ChEBI" id="CHEBI:57560"/>
        <dbReference type="ChEBI" id="CHEBI:83139"/>
        <dbReference type="ChEBI" id="CHEBI:456215"/>
        <dbReference type="EC" id="6.2.1.3"/>
    </reaction>
    <physiologicalReaction direction="left-to-right" evidence="12">
        <dbReference type="Rhea" id="RHEA:15422"/>
    </physiologicalReaction>
</comment>
<dbReference type="PROSITE" id="PS00455">
    <property type="entry name" value="AMP_BINDING"/>
    <property type="match status" value="1"/>
</dbReference>
<evidence type="ECO:0000256" key="10">
    <source>
        <dbReference type="ARBA" id="ARBA00023098"/>
    </source>
</evidence>
<keyword evidence="4" id="KW-1003">Cell membrane</keyword>
<dbReference type="RefSeq" id="XP_035682890.1">
    <property type="nucleotide sequence ID" value="XM_035826997.1"/>
</dbReference>
<evidence type="ECO:0000256" key="12">
    <source>
        <dbReference type="ARBA" id="ARBA00024484"/>
    </source>
</evidence>
<evidence type="ECO:0000256" key="13">
    <source>
        <dbReference type="ARBA" id="ARBA00026121"/>
    </source>
</evidence>
<keyword evidence="20" id="KW-1185">Reference proteome</keyword>
<accession>A0A9J7LJF9</accession>
<keyword evidence="6 17" id="KW-0812">Transmembrane</keyword>
<evidence type="ECO:0000256" key="1">
    <source>
        <dbReference type="ARBA" id="ARBA00004651"/>
    </source>
</evidence>
<comment type="catalytic activity">
    <reaction evidence="14">
        <text>a very long-chain fatty acid + ATP + CoA = a very long-chain fatty acyl-CoA + AMP + diphosphate</text>
        <dbReference type="Rhea" id="RHEA:54536"/>
        <dbReference type="ChEBI" id="CHEBI:30616"/>
        <dbReference type="ChEBI" id="CHEBI:33019"/>
        <dbReference type="ChEBI" id="CHEBI:57287"/>
        <dbReference type="ChEBI" id="CHEBI:58950"/>
        <dbReference type="ChEBI" id="CHEBI:138261"/>
        <dbReference type="ChEBI" id="CHEBI:456215"/>
    </reaction>
    <physiologicalReaction direction="left-to-right" evidence="14">
        <dbReference type="Rhea" id="RHEA:54537"/>
    </physiologicalReaction>
</comment>
<evidence type="ECO:0000256" key="7">
    <source>
        <dbReference type="ARBA" id="ARBA00022741"/>
    </source>
</evidence>
<feature type="transmembrane region" description="Helical" evidence="17">
    <location>
        <begin position="7"/>
        <end position="27"/>
    </location>
</feature>
<feature type="domain" description="AMP-binding enzyme C-terminal" evidence="19">
    <location>
        <begin position="505"/>
        <end position="581"/>
    </location>
</feature>
<evidence type="ECO:0000313" key="21">
    <source>
        <dbReference type="RefSeq" id="XP_035682890.1"/>
    </source>
</evidence>
<dbReference type="AlphaFoldDB" id="A0A9J7LJF9"/>
<evidence type="ECO:0000256" key="11">
    <source>
        <dbReference type="ARBA" id="ARBA00023136"/>
    </source>
</evidence>
<evidence type="ECO:0000256" key="9">
    <source>
        <dbReference type="ARBA" id="ARBA00022989"/>
    </source>
</evidence>
<evidence type="ECO:0000313" key="20">
    <source>
        <dbReference type="Proteomes" id="UP000001554"/>
    </source>
</evidence>
<sequence length="629" mass="70410">MVKPTEAALYATVGGISTAVAALNVFYPQIRQDLKFMWQFRGAMSRFRRYTSAQPPVSLVDRFLHQVQLQPDKPFVLFEDQLYTYKDVDVMSNKVANVFHGEVVTCGDTVAMLVYNEPAFIWTFLGLAKLGVKIALLNTNLRNKSLVHCFKAAEAKVLIVGQGQPLLEATVEILPSLEQIGVTVWVQGDNPGLNDFRSLDDKINQTPDHPIPFKLRENVLVNDTFCYIYTSGTTGLPKAAKVTVGRLSQAACSFGVSNVKANDVVYVTLPLYHSNALFAGLGGAIEYGHTLALARKFSATRFWDDCRKYNATIILYIGELLRYLCAQPKTPFDRNHSVRLAFGNGLRPDVWVKFRDRFGVGEIMEIYGSTEGNVSFINITNKTGAVGMLTPLLRRMNDRFKGASFLKVDPETNEPVRDQNARCIPVKPGEPGLLVGPVTDATPFVGYQGDRKLTDKKILRNVFKKGDTFFNTGDLMMMDKDYYVYFIDRLGDTYRWKGENVATTEVAEVLHDIEGVQEANVYGVIVPGHDGRAGMAAIVVHPGHLPNMWDWYAHLSSRLPGYARPLFLRLTQHLSHTTTFKQTKAELIKEGFDPNVVTDRLYFRDDSKKTYVPLDSEVYKAIAVGKAKL</sequence>
<dbReference type="GO" id="GO:0005324">
    <property type="term" value="F:long-chain fatty acid transmembrane transporter activity"/>
    <property type="evidence" value="ECO:0000318"/>
    <property type="project" value="GO_Central"/>
</dbReference>